<dbReference type="EMBL" id="CP042220">
    <property type="protein sequence ID" value="QDX30453.1"/>
    <property type="molecule type" value="Genomic_DNA"/>
</dbReference>
<evidence type="ECO:0000259" key="2">
    <source>
        <dbReference type="SMART" id="SM00645"/>
    </source>
</evidence>
<name>A0A5B8I813_9GAMM</name>
<sequence>MLKPRRKSLLGYTPDHPDIRDHLYAPDPSVLKTLPSKVDLTPTFEVYDQGPIGSCTANALAGAVEFERLKIGEQPNFIPSRLFIYYNERAVEGSVKYDSGARIRDGIKVLHKLGVCPEEEWPYVATPAQGEGGEFPPGSPAATKPPARCYQDAQNYTITNYQRLHQDLSHLQGCLACGFPFVFGFMVYSSWMTLGDPPTVVPMPSGNDKLEGGHAVMCVGYDNATQLFKFRNSWGKDVGENGYFYMPYAYMLERRLVTDIWAINTVKN</sequence>
<reference evidence="3 4" key="1">
    <citation type="journal article" date="2019" name="Environ. Microbiol.">
        <title>The phytopathogenic nature of Dickeya aquatica 174/2 and the dynamic early evolution of Dickeya pathogenicity.</title>
        <authorList>
            <person name="Duprey A."/>
            <person name="Taib N."/>
            <person name="Leonard S."/>
            <person name="Garin T."/>
            <person name="Flandrois J.P."/>
            <person name="Nasser W."/>
            <person name="Brochier-Armanet C."/>
            <person name="Reverchon S."/>
        </authorList>
    </citation>
    <scope>NUCLEOTIDE SEQUENCE [LARGE SCALE GENOMIC DNA]</scope>
    <source>
        <strain evidence="3 4">NCPPB 569</strain>
    </source>
</reference>
<dbReference type="Gene3D" id="3.90.70.10">
    <property type="entry name" value="Cysteine proteinases"/>
    <property type="match status" value="1"/>
</dbReference>
<organism evidence="3 4">
    <name type="scientific">Dickeya poaceiphila</name>
    <dbReference type="NCBI Taxonomy" id="568768"/>
    <lineage>
        <taxon>Bacteria</taxon>
        <taxon>Pseudomonadati</taxon>
        <taxon>Pseudomonadota</taxon>
        <taxon>Gammaproteobacteria</taxon>
        <taxon>Enterobacterales</taxon>
        <taxon>Pectobacteriaceae</taxon>
        <taxon>Dickeya</taxon>
    </lineage>
</organism>
<feature type="domain" description="Peptidase C1A papain C-terminal" evidence="2">
    <location>
        <begin position="34"/>
        <end position="260"/>
    </location>
</feature>
<dbReference type="STRING" id="568768.GCA_000406125_01502"/>
<evidence type="ECO:0000256" key="1">
    <source>
        <dbReference type="ARBA" id="ARBA00008455"/>
    </source>
</evidence>
<proteinExistence type="inferred from homology"/>
<dbReference type="SMART" id="SM00645">
    <property type="entry name" value="Pept_C1"/>
    <property type="match status" value="1"/>
</dbReference>
<dbReference type="InterPro" id="IPR000668">
    <property type="entry name" value="Peptidase_C1A_C"/>
</dbReference>
<dbReference type="CDD" id="cd02619">
    <property type="entry name" value="Peptidase_C1"/>
    <property type="match status" value="1"/>
</dbReference>
<dbReference type="AlphaFoldDB" id="A0A5B8I813"/>
<dbReference type="GO" id="GO:0008234">
    <property type="term" value="F:cysteine-type peptidase activity"/>
    <property type="evidence" value="ECO:0007669"/>
    <property type="project" value="InterPro"/>
</dbReference>
<dbReference type="SUPFAM" id="SSF54001">
    <property type="entry name" value="Cysteine proteinases"/>
    <property type="match status" value="1"/>
</dbReference>
<dbReference type="RefSeq" id="WP_128569701.1">
    <property type="nucleotide sequence ID" value="NZ_CM001975.1"/>
</dbReference>
<evidence type="ECO:0000313" key="4">
    <source>
        <dbReference type="Proteomes" id="UP000320591"/>
    </source>
</evidence>
<dbReference type="InterPro" id="IPR038765">
    <property type="entry name" value="Papain-like_cys_pep_sf"/>
</dbReference>
<dbReference type="Proteomes" id="UP000320591">
    <property type="component" value="Chromosome"/>
</dbReference>
<evidence type="ECO:0000313" key="3">
    <source>
        <dbReference type="EMBL" id="QDX30453.1"/>
    </source>
</evidence>
<dbReference type="KEGG" id="dic:Dpoa569_0002347"/>
<accession>A0A5B8I813</accession>
<dbReference type="InterPro" id="IPR013128">
    <property type="entry name" value="Peptidase_C1A"/>
</dbReference>
<keyword evidence="4" id="KW-1185">Reference proteome</keyword>
<dbReference type="GO" id="GO:0006508">
    <property type="term" value="P:proteolysis"/>
    <property type="evidence" value="ECO:0007669"/>
    <property type="project" value="InterPro"/>
</dbReference>
<dbReference type="OrthoDB" id="1491023at2"/>
<comment type="similarity">
    <text evidence="1">Belongs to the peptidase C1 family.</text>
</comment>
<gene>
    <name evidence="3" type="ORF">Dpoa569_0002347</name>
</gene>
<protein>
    <submittedName>
        <fullName evidence="3">Peptidase</fullName>
    </submittedName>
</protein>
<dbReference type="PANTHER" id="PTHR12411">
    <property type="entry name" value="CYSTEINE PROTEASE FAMILY C1-RELATED"/>
    <property type="match status" value="1"/>
</dbReference>
<dbReference type="Pfam" id="PF00112">
    <property type="entry name" value="Peptidase_C1"/>
    <property type="match status" value="1"/>
</dbReference>